<keyword evidence="4 6" id="KW-0697">Rotamase</keyword>
<organism evidence="8 9">
    <name type="scientific">Candidatus Cryptobacteroides excrementipullorum</name>
    <dbReference type="NCBI Taxonomy" id="2840761"/>
    <lineage>
        <taxon>Bacteria</taxon>
        <taxon>Pseudomonadati</taxon>
        <taxon>Bacteroidota</taxon>
        <taxon>Bacteroidia</taxon>
        <taxon>Bacteroidales</taxon>
        <taxon>Candidatus Cryptobacteroides</taxon>
    </lineage>
</organism>
<evidence type="ECO:0000259" key="7">
    <source>
        <dbReference type="PROSITE" id="PS50059"/>
    </source>
</evidence>
<gene>
    <name evidence="8" type="ORF">IAB80_07165</name>
</gene>
<dbReference type="PROSITE" id="PS50059">
    <property type="entry name" value="FKBP_PPIASE"/>
    <property type="match status" value="1"/>
</dbReference>
<comment type="similarity">
    <text evidence="2">Belongs to the FKBP-type PPIase family.</text>
</comment>
<sequence>MGNILRAAGLAAIVFILASGCAKERDIPSNGDAKFFFDSWIQLNCPGIEPYGSGIYIMDDDEGTGEAVADSQFVYLSYVATDLEGTITDYTEESTARMLGEYDETSGRYYGPRIWTRASGFMYGGVNEMLTGMRQGGTRKAVIPGWLMSNTWYGSEQEYLDNASGTNSIYTVTVVDPIQNITQWQIDSIGRFLAGGYRSHDFGYLDLGTYIEKNGITSAKDSSDMYGFYFIEIEHGQELNNDDSSDSGDGGDTSDGYDWEDSHFFTTSDSNDTTIYINYVGRLLNGKVFDTNIKRVADDNNLSGGDYTPMAIQWADSYSELIMGTSDSTPNMITGFAMTLWRMHPFGKAIGIFYSNYGYGYSGSGNTIPAYSPLMFEIEVVENPDDND</sequence>
<dbReference type="PANTHER" id="PTHR43811:SF19">
    <property type="entry name" value="39 KDA FK506-BINDING NUCLEAR PROTEIN"/>
    <property type="match status" value="1"/>
</dbReference>
<proteinExistence type="inferred from homology"/>
<evidence type="ECO:0000256" key="3">
    <source>
        <dbReference type="ARBA" id="ARBA00013194"/>
    </source>
</evidence>
<dbReference type="EMBL" id="JADILZ010000064">
    <property type="protein sequence ID" value="MBO8478650.1"/>
    <property type="molecule type" value="Genomic_DNA"/>
</dbReference>
<dbReference type="AlphaFoldDB" id="A0A9D9IUL9"/>
<dbReference type="InterPro" id="IPR001179">
    <property type="entry name" value="PPIase_FKBP_dom"/>
</dbReference>
<evidence type="ECO:0000313" key="8">
    <source>
        <dbReference type="EMBL" id="MBO8478650.1"/>
    </source>
</evidence>
<evidence type="ECO:0000256" key="5">
    <source>
        <dbReference type="ARBA" id="ARBA00023235"/>
    </source>
</evidence>
<protein>
    <recommendedName>
        <fullName evidence="3 6">peptidylprolyl isomerase</fullName>
        <ecNumber evidence="3 6">5.2.1.8</ecNumber>
    </recommendedName>
</protein>
<comment type="caution">
    <text evidence="8">The sequence shown here is derived from an EMBL/GenBank/DDBJ whole genome shotgun (WGS) entry which is preliminary data.</text>
</comment>
<dbReference type="Proteomes" id="UP000823771">
    <property type="component" value="Unassembled WGS sequence"/>
</dbReference>
<dbReference type="InterPro" id="IPR046357">
    <property type="entry name" value="PPIase_dom_sf"/>
</dbReference>
<comment type="catalytic activity">
    <reaction evidence="1 6">
        <text>[protein]-peptidylproline (omega=180) = [protein]-peptidylproline (omega=0)</text>
        <dbReference type="Rhea" id="RHEA:16237"/>
        <dbReference type="Rhea" id="RHEA-COMP:10747"/>
        <dbReference type="Rhea" id="RHEA-COMP:10748"/>
        <dbReference type="ChEBI" id="CHEBI:83833"/>
        <dbReference type="ChEBI" id="CHEBI:83834"/>
        <dbReference type="EC" id="5.2.1.8"/>
    </reaction>
</comment>
<evidence type="ECO:0000256" key="6">
    <source>
        <dbReference type="PROSITE-ProRule" id="PRU00277"/>
    </source>
</evidence>
<evidence type="ECO:0000256" key="1">
    <source>
        <dbReference type="ARBA" id="ARBA00000971"/>
    </source>
</evidence>
<dbReference type="GO" id="GO:0003755">
    <property type="term" value="F:peptidyl-prolyl cis-trans isomerase activity"/>
    <property type="evidence" value="ECO:0007669"/>
    <property type="project" value="UniProtKB-KW"/>
</dbReference>
<reference evidence="8" key="2">
    <citation type="journal article" date="2021" name="PeerJ">
        <title>Extensive microbial diversity within the chicken gut microbiome revealed by metagenomics and culture.</title>
        <authorList>
            <person name="Gilroy R."/>
            <person name="Ravi A."/>
            <person name="Getino M."/>
            <person name="Pursley I."/>
            <person name="Horton D.L."/>
            <person name="Alikhan N.F."/>
            <person name="Baker D."/>
            <person name="Gharbi K."/>
            <person name="Hall N."/>
            <person name="Watson M."/>
            <person name="Adriaenssens E.M."/>
            <person name="Foster-Nyarko E."/>
            <person name="Jarju S."/>
            <person name="Secka A."/>
            <person name="Antonio M."/>
            <person name="Oren A."/>
            <person name="Chaudhuri R.R."/>
            <person name="La Ragione R."/>
            <person name="Hildebrand F."/>
            <person name="Pallen M.J."/>
        </authorList>
    </citation>
    <scope>NUCLEOTIDE SEQUENCE</scope>
    <source>
        <strain evidence="8">2478</strain>
    </source>
</reference>
<keyword evidence="5 6" id="KW-0413">Isomerase</keyword>
<accession>A0A9D9IUL9</accession>
<evidence type="ECO:0000256" key="2">
    <source>
        <dbReference type="ARBA" id="ARBA00006577"/>
    </source>
</evidence>
<evidence type="ECO:0000313" key="9">
    <source>
        <dbReference type="Proteomes" id="UP000823771"/>
    </source>
</evidence>
<dbReference type="PANTHER" id="PTHR43811">
    <property type="entry name" value="FKBP-TYPE PEPTIDYL-PROLYL CIS-TRANS ISOMERASE FKPA"/>
    <property type="match status" value="1"/>
</dbReference>
<dbReference type="Gene3D" id="3.10.50.40">
    <property type="match status" value="2"/>
</dbReference>
<feature type="domain" description="PPIase FKBP-type" evidence="7">
    <location>
        <begin position="272"/>
        <end position="384"/>
    </location>
</feature>
<dbReference type="EC" id="5.2.1.8" evidence="3 6"/>
<evidence type="ECO:0000256" key="4">
    <source>
        <dbReference type="ARBA" id="ARBA00023110"/>
    </source>
</evidence>
<name>A0A9D9IUL9_9BACT</name>
<dbReference type="PROSITE" id="PS51257">
    <property type="entry name" value="PROKAR_LIPOPROTEIN"/>
    <property type="match status" value="1"/>
</dbReference>
<dbReference type="SUPFAM" id="SSF54534">
    <property type="entry name" value="FKBP-like"/>
    <property type="match status" value="2"/>
</dbReference>
<reference evidence="8" key="1">
    <citation type="submission" date="2020-10" db="EMBL/GenBank/DDBJ databases">
        <authorList>
            <person name="Gilroy R."/>
        </authorList>
    </citation>
    <scope>NUCLEOTIDE SEQUENCE</scope>
    <source>
        <strain evidence="8">2478</strain>
    </source>
</reference>